<sequence>MTKERAQRDFYGYCQDFLLVVGEDKSCGESLGAAEKDLKDKNNSSSMSNEVSYTNELWPIEELMIICNKILTAKRIPKAWKSSTTTLIFKGGDNKSNPLGYRPIAILSCAYKGGDTTEAVTKLFACTNNALSTDKNIHITLLDIAKAYDSVEFSYGLTDEISIEADLRQGDIISPPLYHLFINPLIEWLEKNKSPYRLVSLLVNLIAYADDLTLVAASGEGMEEAMKKVNDFCTHNNITINKNKSSYHWLRGEPGDIKTRGTDIRKEGADGLFTILGWTTNLKMNWDEQIELLIQRFMSITNRALAEKKLTLNQKVEVINTIGLSTISYRAQHTMTDRGEWLIELDRWTMKKLNSATFLEEI</sequence>
<protein>
    <recommendedName>
        <fullName evidence="1">Reverse transcriptase domain-containing protein</fullName>
    </recommendedName>
</protein>
<accession>A0A2P6NF41</accession>
<evidence type="ECO:0000259" key="1">
    <source>
        <dbReference type="PROSITE" id="PS50878"/>
    </source>
</evidence>
<evidence type="ECO:0000313" key="3">
    <source>
        <dbReference type="Proteomes" id="UP000241769"/>
    </source>
</evidence>
<feature type="domain" description="Reverse transcriptase" evidence="1">
    <location>
        <begin position="69"/>
        <end position="280"/>
    </location>
</feature>
<dbReference type="STRING" id="1890364.A0A2P6NF41"/>
<dbReference type="InterPro" id="IPR000477">
    <property type="entry name" value="RT_dom"/>
</dbReference>
<dbReference type="InterPro" id="IPR043502">
    <property type="entry name" value="DNA/RNA_pol_sf"/>
</dbReference>
<dbReference type="PROSITE" id="PS50878">
    <property type="entry name" value="RT_POL"/>
    <property type="match status" value="1"/>
</dbReference>
<gene>
    <name evidence="2" type="ORF">PROFUN_04856</name>
</gene>
<dbReference type="EMBL" id="MDYQ01000100">
    <property type="protein sequence ID" value="PRP82551.1"/>
    <property type="molecule type" value="Genomic_DNA"/>
</dbReference>
<dbReference type="CDD" id="cd01650">
    <property type="entry name" value="RT_nLTR_like"/>
    <property type="match status" value="1"/>
</dbReference>
<dbReference type="InParanoid" id="A0A2P6NF41"/>
<keyword evidence="3" id="KW-1185">Reference proteome</keyword>
<dbReference type="Proteomes" id="UP000241769">
    <property type="component" value="Unassembled WGS sequence"/>
</dbReference>
<name>A0A2P6NF41_9EUKA</name>
<dbReference type="SUPFAM" id="SSF56672">
    <property type="entry name" value="DNA/RNA polymerases"/>
    <property type="match status" value="1"/>
</dbReference>
<dbReference type="OrthoDB" id="19433at2759"/>
<organism evidence="2 3">
    <name type="scientific">Planoprotostelium fungivorum</name>
    <dbReference type="NCBI Taxonomy" id="1890364"/>
    <lineage>
        <taxon>Eukaryota</taxon>
        <taxon>Amoebozoa</taxon>
        <taxon>Evosea</taxon>
        <taxon>Variosea</taxon>
        <taxon>Cavosteliida</taxon>
        <taxon>Cavosteliaceae</taxon>
        <taxon>Planoprotostelium</taxon>
    </lineage>
</organism>
<dbReference type="AlphaFoldDB" id="A0A2P6NF41"/>
<dbReference type="Pfam" id="PF00078">
    <property type="entry name" value="RVT_1"/>
    <property type="match status" value="1"/>
</dbReference>
<comment type="caution">
    <text evidence="2">The sequence shown here is derived from an EMBL/GenBank/DDBJ whole genome shotgun (WGS) entry which is preliminary data.</text>
</comment>
<evidence type="ECO:0000313" key="2">
    <source>
        <dbReference type="EMBL" id="PRP82551.1"/>
    </source>
</evidence>
<reference evidence="2 3" key="1">
    <citation type="journal article" date="2018" name="Genome Biol. Evol.">
        <title>Multiple Roots of Fruiting Body Formation in Amoebozoa.</title>
        <authorList>
            <person name="Hillmann F."/>
            <person name="Forbes G."/>
            <person name="Novohradska S."/>
            <person name="Ferling I."/>
            <person name="Riege K."/>
            <person name="Groth M."/>
            <person name="Westermann M."/>
            <person name="Marz M."/>
            <person name="Spaller T."/>
            <person name="Winckler T."/>
            <person name="Schaap P."/>
            <person name="Glockner G."/>
        </authorList>
    </citation>
    <scope>NUCLEOTIDE SEQUENCE [LARGE SCALE GENOMIC DNA]</scope>
    <source>
        <strain evidence="2 3">Jena</strain>
    </source>
</reference>
<dbReference type="PANTHER" id="PTHR47027">
    <property type="entry name" value="REVERSE TRANSCRIPTASE DOMAIN-CONTAINING PROTEIN"/>
    <property type="match status" value="1"/>
</dbReference>
<proteinExistence type="predicted"/>
<dbReference type="PANTHER" id="PTHR47027:SF20">
    <property type="entry name" value="REVERSE TRANSCRIPTASE-LIKE PROTEIN WITH RNA-DIRECTED DNA POLYMERASE DOMAIN"/>
    <property type="match status" value="1"/>
</dbReference>